<evidence type="ECO:0008006" key="4">
    <source>
        <dbReference type="Google" id="ProtNLM"/>
    </source>
</evidence>
<evidence type="ECO:0000256" key="1">
    <source>
        <dbReference type="SAM" id="Phobius"/>
    </source>
</evidence>
<feature type="transmembrane region" description="Helical" evidence="1">
    <location>
        <begin position="36"/>
        <end position="55"/>
    </location>
</feature>
<proteinExistence type="predicted"/>
<feature type="transmembrane region" description="Helical" evidence="1">
    <location>
        <begin position="67"/>
        <end position="91"/>
    </location>
</feature>
<accession>A0A916J719</accession>
<keyword evidence="3" id="KW-1185">Reference proteome</keyword>
<reference evidence="2" key="1">
    <citation type="submission" date="2021-04" db="EMBL/GenBank/DDBJ databases">
        <authorList>
            <person name="Hornung B."/>
        </authorList>
    </citation>
    <scope>NUCLEOTIDE SEQUENCE</scope>
    <source>
        <strain evidence="2">G5G6</strain>
    </source>
</reference>
<sequence>MNAAMHPLINSLARAAAVLLTLGLFTIGSIPNVGHAFPGVLHWVAHLAVYAMIGLTSSLGWPRQPALLIAVLIALIGFAHEATEIVTHGHVFETADAIVNAIGTIIGVAIQRITQRTLRLRP</sequence>
<keyword evidence="1" id="KW-1133">Transmembrane helix</keyword>
<keyword evidence="1" id="KW-0812">Transmembrane</keyword>
<organism evidence="2 3">
    <name type="scientific">Georgfuchsia toluolica</name>
    <dbReference type="NCBI Taxonomy" id="424218"/>
    <lineage>
        <taxon>Bacteria</taxon>
        <taxon>Pseudomonadati</taxon>
        <taxon>Pseudomonadota</taxon>
        <taxon>Betaproteobacteria</taxon>
        <taxon>Nitrosomonadales</taxon>
        <taxon>Sterolibacteriaceae</taxon>
        <taxon>Georgfuchsia</taxon>
    </lineage>
</organism>
<comment type="caution">
    <text evidence="2">The sequence shown here is derived from an EMBL/GenBank/DDBJ whole genome shotgun (WGS) entry which is preliminary data.</text>
</comment>
<feature type="transmembrane region" description="Helical" evidence="1">
    <location>
        <begin position="97"/>
        <end position="114"/>
    </location>
</feature>
<feature type="transmembrane region" description="Helical" evidence="1">
    <location>
        <begin position="12"/>
        <end position="30"/>
    </location>
</feature>
<name>A0A916J719_9PROT</name>
<protein>
    <recommendedName>
        <fullName evidence="4">VanZ-like domain-containing protein</fullName>
    </recommendedName>
</protein>
<evidence type="ECO:0000313" key="2">
    <source>
        <dbReference type="EMBL" id="CAG4884370.1"/>
    </source>
</evidence>
<keyword evidence="1" id="KW-0472">Membrane</keyword>
<dbReference type="Proteomes" id="UP000742786">
    <property type="component" value="Unassembled WGS sequence"/>
</dbReference>
<evidence type="ECO:0000313" key="3">
    <source>
        <dbReference type="Proteomes" id="UP000742786"/>
    </source>
</evidence>
<dbReference type="AlphaFoldDB" id="A0A916J719"/>
<gene>
    <name evidence="2" type="ORF">GTOL_12253</name>
</gene>
<dbReference type="EMBL" id="CAJQUM010000001">
    <property type="protein sequence ID" value="CAG4884370.1"/>
    <property type="molecule type" value="Genomic_DNA"/>
</dbReference>